<dbReference type="Proteomes" id="UP001497516">
    <property type="component" value="Chromosome 8"/>
</dbReference>
<dbReference type="AlphaFoldDB" id="A0AAV2G7F8"/>
<keyword evidence="2" id="KW-1185">Reference proteome</keyword>
<reference evidence="1 2" key="1">
    <citation type="submission" date="2024-04" db="EMBL/GenBank/DDBJ databases">
        <authorList>
            <person name="Fracassetti M."/>
        </authorList>
    </citation>
    <scope>NUCLEOTIDE SEQUENCE [LARGE SCALE GENOMIC DNA]</scope>
</reference>
<organism evidence="1 2">
    <name type="scientific">Linum trigynum</name>
    <dbReference type="NCBI Taxonomy" id="586398"/>
    <lineage>
        <taxon>Eukaryota</taxon>
        <taxon>Viridiplantae</taxon>
        <taxon>Streptophyta</taxon>
        <taxon>Embryophyta</taxon>
        <taxon>Tracheophyta</taxon>
        <taxon>Spermatophyta</taxon>
        <taxon>Magnoliopsida</taxon>
        <taxon>eudicotyledons</taxon>
        <taxon>Gunneridae</taxon>
        <taxon>Pentapetalae</taxon>
        <taxon>rosids</taxon>
        <taxon>fabids</taxon>
        <taxon>Malpighiales</taxon>
        <taxon>Linaceae</taxon>
        <taxon>Linum</taxon>
    </lineage>
</organism>
<accession>A0AAV2G7F8</accession>
<protein>
    <submittedName>
        <fullName evidence="1">Uncharacterized protein</fullName>
    </submittedName>
</protein>
<dbReference type="EMBL" id="OZ034821">
    <property type="protein sequence ID" value="CAL1406426.1"/>
    <property type="molecule type" value="Genomic_DNA"/>
</dbReference>
<proteinExistence type="predicted"/>
<sequence length="80" mass="8831">MEGIIDAVGIYCEGRDELGKRKKAYSERLLRRYEEGMRSHSRGMNLAAVAVVVTSCGGAADVGWPAGGVRYVEEKKQRLE</sequence>
<gene>
    <name evidence="1" type="ORF">LTRI10_LOCUS46151</name>
</gene>
<evidence type="ECO:0000313" key="2">
    <source>
        <dbReference type="Proteomes" id="UP001497516"/>
    </source>
</evidence>
<evidence type="ECO:0000313" key="1">
    <source>
        <dbReference type="EMBL" id="CAL1406426.1"/>
    </source>
</evidence>
<name>A0AAV2G7F8_9ROSI</name>